<evidence type="ECO:0000313" key="2">
    <source>
        <dbReference type="Proteomes" id="UP000020681"/>
    </source>
</evidence>
<name>A0ABN0RAR9_MYCUL</name>
<accession>A0ABN0RAR9</accession>
<evidence type="ECO:0000313" key="1">
    <source>
        <dbReference type="EMBL" id="EUA94263.1"/>
    </source>
</evidence>
<dbReference type="Proteomes" id="UP000020681">
    <property type="component" value="Unassembled WGS sequence"/>
</dbReference>
<protein>
    <submittedName>
        <fullName evidence="1">Uncharacterized protein</fullName>
    </submittedName>
</protein>
<proteinExistence type="predicted"/>
<gene>
    <name evidence="1" type="ORF">I551_8474</name>
</gene>
<organism evidence="1 2">
    <name type="scientific">Mycobacterium ulcerans str. Harvey</name>
    <dbReference type="NCBI Taxonomy" id="1299332"/>
    <lineage>
        <taxon>Bacteria</taxon>
        <taxon>Bacillati</taxon>
        <taxon>Actinomycetota</taxon>
        <taxon>Actinomycetes</taxon>
        <taxon>Mycobacteriales</taxon>
        <taxon>Mycobacteriaceae</taxon>
        <taxon>Mycobacterium</taxon>
        <taxon>Mycobacterium ulcerans group</taxon>
    </lineage>
</organism>
<keyword evidence="2" id="KW-1185">Reference proteome</keyword>
<reference evidence="1 2" key="1">
    <citation type="submission" date="2014-01" db="EMBL/GenBank/DDBJ databases">
        <authorList>
            <person name="Dobos K."/>
            <person name="Lenaerts A."/>
            <person name="Ordway D."/>
            <person name="DeGroote M.A."/>
            <person name="Parker T."/>
            <person name="Sizemore C."/>
            <person name="Tallon L.J."/>
            <person name="Sadzewicz L.K."/>
            <person name="Sengamalay N."/>
            <person name="Fraser C.M."/>
            <person name="Hine E."/>
            <person name="Shefchek K.A."/>
            <person name="Das S.P."/>
            <person name="Tettelin H."/>
        </authorList>
    </citation>
    <scope>NUCLEOTIDE SEQUENCE [LARGE SCALE GENOMIC DNA]</scope>
    <source>
        <strain evidence="1 2">Harvey</strain>
    </source>
</reference>
<comment type="caution">
    <text evidence="1">The sequence shown here is derived from an EMBL/GenBank/DDBJ whole genome shotgun (WGS) entry which is preliminary data.</text>
</comment>
<dbReference type="EMBL" id="JAOL01000005">
    <property type="protein sequence ID" value="EUA94263.1"/>
    <property type="molecule type" value="Genomic_DNA"/>
</dbReference>
<sequence length="37" mass="3807">MATLFRGSVAEIREKLTIPPQAAPPCKAAPQGSGVVD</sequence>